<protein>
    <submittedName>
        <fullName evidence="2">Uncharacterized protein</fullName>
    </submittedName>
</protein>
<dbReference type="EMBL" id="CP036291">
    <property type="protein sequence ID" value="QDU88787.1"/>
    <property type="molecule type" value="Genomic_DNA"/>
</dbReference>
<organism evidence="2 3">
    <name type="scientific">Pirellulimonas nuda</name>
    <dbReference type="NCBI Taxonomy" id="2528009"/>
    <lineage>
        <taxon>Bacteria</taxon>
        <taxon>Pseudomonadati</taxon>
        <taxon>Planctomycetota</taxon>
        <taxon>Planctomycetia</taxon>
        <taxon>Pirellulales</taxon>
        <taxon>Lacipirellulaceae</taxon>
        <taxon>Pirellulimonas</taxon>
    </lineage>
</organism>
<feature type="region of interest" description="Disordered" evidence="1">
    <location>
        <begin position="886"/>
        <end position="910"/>
    </location>
</feature>
<evidence type="ECO:0000313" key="2">
    <source>
        <dbReference type="EMBL" id="QDU88787.1"/>
    </source>
</evidence>
<dbReference type="AlphaFoldDB" id="A0A518DBC8"/>
<evidence type="ECO:0000313" key="3">
    <source>
        <dbReference type="Proteomes" id="UP000317429"/>
    </source>
</evidence>
<gene>
    <name evidence="2" type="ORF">Pla175_21700</name>
</gene>
<keyword evidence="3" id="KW-1185">Reference proteome</keyword>
<feature type="region of interest" description="Disordered" evidence="1">
    <location>
        <begin position="407"/>
        <end position="428"/>
    </location>
</feature>
<name>A0A518DBC8_9BACT</name>
<dbReference type="KEGG" id="pnd:Pla175_21700"/>
<dbReference type="Proteomes" id="UP000317429">
    <property type="component" value="Chromosome"/>
</dbReference>
<proteinExistence type="predicted"/>
<accession>A0A518DBC8</accession>
<sequence length="910" mass="95589">MLWGHISIWRCCPIAAINAVGPAGDCPPAAGGRPPGRLSALRPAGNPYPHGTLSVPRLPFFLLLLAAALVPVRTSDAATIRDTFDGPTPSLQVVAQEPPVQVLRQSRIRLQLGDRSRTTGSGAERIDFRCDPGYAGSFSYATDPLAVLDELSLRVHLAASRPGVRVGLRIVLPRVIDPDTKAPAVTVVMAEPRLEAAGAWGWIVVDHVPQLLEAHARVLRVGRLGAAVDTRGAYATGVVLSSPGAPTGAWLLVEEINLEGAVQAATADAASATPDAAPGPSETPALASVAVRAGGEITAEGRSIYPLIWTHQGESLKRLAEVGFNVVAMEQLPEQLDLEQARELGLWIVCPPPSDLPRLNEPEFAAAHSRVLAWWIDPMPGASTRDQQIARCGELRAHDTLLRRPLITASNDPAPPPSGPELAARPAGRTAPGVAATRVALVPVTHSGLLLQQRAALATRRVLSPWKPERDVADDLWRALAGGSAGVWFQSEFELTQAPAAARAADELTLCNRRLALAAPWLVAGRPTLVGPGVLAWRRDHCSLLISQAMFGIGPPIAPLVPTSAGLDETMRFSRLDAASLQSLYARRVPGGVQIDSDRPIDALVACEDPRVLDQLAAAVRQRAGDNAQITTRLATSDLLRVEALQKELPSPTGAADVLTPIRQEIGAAKAALAVRNWPAAFTAASRARAGAAVVLGQSQGPTGLLISSPLAGSAETLADNVRLLGPLGALPRGPNLLAGGDFESLEACRASGWRHETARPDGAEAAIAAASAPQGSGYLRLSADASDGEGAAWIGSPEVHANPGETLEVLGMVRFDAEGGVLRISDSLGGDELGITVRDTIAWRPFRLLRIATAEPMVLRFELDGAGAAGIDAVMVRRVMARPVETASDDRRPDAAGQARRPAAGIYPK</sequence>
<evidence type="ECO:0000256" key="1">
    <source>
        <dbReference type="SAM" id="MobiDB-lite"/>
    </source>
</evidence>
<reference evidence="2 3" key="1">
    <citation type="submission" date="2019-02" db="EMBL/GenBank/DDBJ databases">
        <title>Deep-cultivation of Planctomycetes and their phenomic and genomic characterization uncovers novel biology.</title>
        <authorList>
            <person name="Wiegand S."/>
            <person name="Jogler M."/>
            <person name="Boedeker C."/>
            <person name="Pinto D."/>
            <person name="Vollmers J."/>
            <person name="Rivas-Marin E."/>
            <person name="Kohn T."/>
            <person name="Peeters S.H."/>
            <person name="Heuer A."/>
            <person name="Rast P."/>
            <person name="Oberbeckmann S."/>
            <person name="Bunk B."/>
            <person name="Jeske O."/>
            <person name="Meyerdierks A."/>
            <person name="Storesund J.E."/>
            <person name="Kallscheuer N."/>
            <person name="Luecker S."/>
            <person name="Lage O.M."/>
            <person name="Pohl T."/>
            <person name="Merkel B.J."/>
            <person name="Hornburger P."/>
            <person name="Mueller R.-W."/>
            <person name="Bruemmer F."/>
            <person name="Labrenz M."/>
            <person name="Spormann A.M."/>
            <person name="Op den Camp H."/>
            <person name="Overmann J."/>
            <person name="Amann R."/>
            <person name="Jetten M.S.M."/>
            <person name="Mascher T."/>
            <person name="Medema M.H."/>
            <person name="Devos D.P."/>
            <person name="Kaster A.-K."/>
            <person name="Ovreas L."/>
            <person name="Rohde M."/>
            <person name="Galperin M.Y."/>
            <person name="Jogler C."/>
        </authorList>
    </citation>
    <scope>NUCLEOTIDE SEQUENCE [LARGE SCALE GENOMIC DNA]</scope>
    <source>
        <strain evidence="2 3">Pla175</strain>
    </source>
</reference>
<dbReference type="Gene3D" id="2.60.120.260">
    <property type="entry name" value="Galactose-binding domain-like"/>
    <property type="match status" value="1"/>
</dbReference>